<dbReference type="SUPFAM" id="SSF53756">
    <property type="entry name" value="UDP-Glycosyltransferase/glycogen phosphorylase"/>
    <property type="match status" value="1"/>
</dbReference>
<dbReference type="GO" id="GO:0016757">
    <property type="term" value="F:glycosyltransferase activity"/>
    <property type="evidence" value="ECO:0007669"/>
    <property type="project" value="InterPro"/>
</dbReference>
<keyword evidence="3" id="KW-0808">Transferase</keyword>
<dbReference type="OrthoDB" id="9790710at2"/>
<dbReference type="Gene3D" id="3.40.50.2000">
    <property type="entry name" value="Glycogen Phosphorylase B"/>
    <property type="match status" value="2"/>
</dbReference>
<dbReference type="Pfam" id="PF00534">
    <property type="entry name" value="Glycos_transf_1"/>
    <property type="match status" value="1"/>
</dbReference>
<evidence type="ECO:0000259" key="1">
    <source>
        <dbReference type="Pfam" id="PF00534"/>
    </source>
</evidence>
<dbReference type="InterPro" id="IPR028098">
    <property type="entry name" value="Glyco_trans_4-like_N"/>
</dbReference>
<dbReference type="CDD" id="cd03808">
    <property type="entry name" value="GT4_CapM-like"/>
    <property type="match status" value="1"/>
</dbReference>
<dbReference type="Pfam" id="PF13477">
    <property type="entry name" value="Glyco_trans_4_2"/>
    <property type="match status" value="1"/>
</dbReference>
<sequence>MKKKLIRVTTIPLSLEKLLGGQMSFMKNYFEVTAVSSDKKKLEEVGDKEKVSVFYLELTRKITILKDLKAVFNFYKFLKKEKPFIVHSHTPKAGLVSMLASKLAGVPNRLHTVAGLPLLEATGFKRIILNKVEWLTYKCATKVYPNSFELKKIISKENLAKEKKLKVIGYGSSNGINLEYFNSNKFLNKDITSKKTKLNIKQEDFVYIFVGRIVKDKGINELVESFKKINKKYNNTKLLLVGPFENDLDPISDKNQKEIKQNPNIIEVGYVEDVRPYFLMANVLVFPSYREGFPNVVMQAGAMGLPSIVSDINGCNEIIKNNINGIIVPVKNNTILQQSMEKLLLEKGLYLKLKENARVQIESKYDQKFIWNEILEEYKNLDNV</sequence>
<dbReference type="PANTHER" id="PTHR12526:SF630">
    <property type="entry name" value="GLYCOSYLTRANSFERASE"/>
    <property type="match status" value="1"/>
</dbReference>
<accession>A0A2T1N6H2</accession>
<name>A0A2T1N6H2_9FLAO</name>
<dbReference type="RefSeq" id="WP_106680730.1">
    <property type="nucleotide sequence ID" value="NZ_JACHWV010000002.1"/>
</dbReference>
<dbReference type="EMBL" id="PXOT01000027">
    <property type="protein sequence ID" value="PSG87181.1"/>
    <property type="molecule type" value="Genomic_DNA"/>
</dbReference>
<feature type="domain" description="Glycosyl transferase family 1" evidence="1">
    <location>
        <begin position="192"/>
        <end position="358"/>
    </location>
</feature>
<evidence type="ECO:0000313" key="4">
    <source>
        <dbReference type="Proteomes" id="UP000238430"/>
    </source>
</evidence>
<reference evidence="3 4" key="1">
    <citation type="submission" date="2018-03" db="EMBL/GenBank/DDBJ databases">
        <title>Mesoflavibacter sp. HG37 and Mesoflavibacter sp. HG96 sp.nov., two marine bacteria isolated from seawater of Western Pacific Ocean.</title>
        <authorList>
            <person name="Cheng H."/>
            <person name="Wu Y.-H."/>
            <person name="Guo L.-L."/>
            <person name="Xu X.-W."/>
        </authorList>
    </citation>
    <scope>NUCLEOTIDE SEQUENCE [LARGE SCALE GENOMIC DNA]</scope>
    <source>
        <strain evidence="3 4">KCTC 42117</strain>
    </source>
</reference>
<proteinExistence type="predicted"/>
<evidence type="ECO:0000313" key="3">
    <source>
        <dbReference type="EMBL" id="PSG87181.1"/>
    </source>
</evidence>
<gene>
    <name evidence="3" type="ORF">C7H61_13825</name>
</gene>
<dbReference type="PANTHER" id="PTHR12526">
    <property type="entry name" value="GLYCOSYLTRANSFERASE"/>
    <property type="match status" value="1"/>
</dbReference>
<dbReference type="InterPro" id="IPR001296">
    <property type="entry name" value="Glyco_trans_1"/>
</dbReference>
<dbReference type="Proteomes" id="UP000238430">
    <property type="component" value="Unassembled WGS sequence"/>
</dbReference>
<comment type="caution">
    <text evidence="3">The sequence shown here is derived from an EMBL/GenBank/DDBJ whole genome shotgun (WGS) entry which is preliminary data.</text>
</comment>
<feature type="domain" description="Glycosyltransferase subfamily 4-like N-terminal" evidence="2">
    <location>
        <begin position="25"/>
        <end position="144"/>
    </location>
</feature>
<dbReference type="AlphaFoldDB" id="A0A2T1N6H2"/>
<keyword evidence="4" id="KW-1185">Reference proteome</keyword>
<protein>
    <submittedName>
        <fullName evidence="3">Glycosyltransferase family 1 protein</fullName>
    </submittedName>
</protein>
<evidence type="ECO:0000259" key="2">
    <source>
        <dbReference type="Pfam" id="PF13477"/>
    </source>
</evidence>
<organism evidence="3 4">
    <name type="scientific">Mesoflavibacter zeaxanthinifaciens subsp. sabulilitoris</name>
    <dbReference type="NCBI Taxonomy" id="1520893"/>
    <lineage>
        <taxon>Bacteria</taxon>
        <taxon>Pseudomonadati</taxon>
        <taxon>Bacteroidota</taxon>
        <taxon>Flavobacteriia</taxon>
        <taxon>Flavobacteriales</taxon>
        <taxon>Flavobacteriaceae</taxon>
        <taxon>Mesoflavibacter</taxon>
    </lineage>
</organism>